<reference evidence="2 3" key="1">
    <citation type="submission" date="2017-08" db="EMBL/GenBank/DDBJ databases">
        <title>Comparative genomics of non-oral Prevotella species.</title>
        <authorList>
            <person name="Accetto T."/>
            <person name="Nograsek B."/>
            <person name="Avgustin G."/>
        </authorList>
    </citation>
    <scope>NUCLEOTIDE SEQUENCE [LARGE SCALE GENOMIC DNA]</scope>
    <source>
        <strain evidence="2 3">TC1-1</strain>
    </source>
</reference>
<dbReference type="Pfam" id="PF14125">
    <property type="entry name" value="DUF4292"/>
    <property type="match status" value="1"/>
</dbReference>
<protein>
    <submittedName>
        <fullName evidence="2">Phage tail protein</fullName>
    </submittedName>
</protein>
<dbReference type="EMBL" id="NPJF01000026">
    <property type="protein sequence ID" value="OYP55608.1"/>
    <property type="molecule type" value="Genomic_DNA"/>
</dbReference>
<feature type="signal peptide" evidence="1">
    <location>
        <begin position="1"/>
        <end position="25"/>
    </location>
</feature>
<evidence type="ECO:0000313" key="2">
    <source>
        <dbReference type="EMBL" id="OYP55608.1"/>
    </source>
</evidence>
<evidence type="ECO:0000256" key="1">
    <source>
        <dbReference type="SAM" id="SignalP"/>
    </source>
</evidence>
<gene>
    <name evidence="2" type="ORF">CIK91_04470</name>
</gene>
<feature type="chain" id="PRO_5046994523" evidence="1">
    <location>
        <begin position="26"/>
        <end position="305"/>
    </location>
</feature>
<comment type="caution">
    <text evidence="2">The sequence shown here is derived from an EMBL/GenBank/DDBJ whole genome shotgun (WGS) entry which is preliminary data.</text>
</comment>
<keyword evidence="1" id="KW-0732">Signal</keyword>
<dbReference type="PROSITE" id="PS51257">
    <property type="entry name" value="PROKAR_LIPOPROTEIN"/>
    <property type="match status" value="1"/>
</dbReference>
<keyword evidence="3" id="KW-1185">Reference proteome</keyword>
<dbReference type="Proteomes" id="UP000216189">
    <property type="component" value="Unassembled WGS sequence"/>
</dbReference>
<dbReference type="InterPro" id="IPR025634">
    <property type="entry name" value="DUF4292"/>
</dbReference>
<accession>A0ABX4EHN0</accession>
<organism evidence="2 3">
    <name type="scientific">Segatella bryantii</name>
    <name type="common">Prevotella bryantii</name>
    <dbReference type="NCBI Taxonomy" id="77095"/>
    <lineage>
        <taxon>Bacteria</taxon>
        <taxon>Pseudomonadati</taxon>
        <taxon>Bacteroidota</taxon>
        <taxon>Bacteroidia</taxon>
        <taxon>Bacteroidales</taxon>
        <taxon>Prevotellaceae</taxon>
        <taxon>Segatella</taxon>
    </lineage>
</organism>
<sequence>MRMKKPLLFFMMGMVLLMLSTSCVAKKMSLNSETRLKQDTLHMQVESEKSQTRSVRELTYARRVYDNQVYTENIVGGMSFRLEAGSKNISVPGALKLRKNKMIRIQLFIPILGSEVGRMDFTPDYVLIVDRIHKQYIKADYNQVDFLQKQGLNFYSLQALFWNQLLVPGNTKVSDSDLKRFSVSLDEKGEFIPLTLKNGSMTYNWNTDKTSAKIQEAIIAFKDTKYGTSTLNWKYSDFKNIGVKQFPASQIFEFVTHATRKEQKVKVTINMDELGTSSDWSLETELSPKYKQVDVQEVLGQIMNM</sequence>
<evidence type="ECO:0000313" key="3">
    <source>
        <dbReference type="Proteomes" id="UP000216189"/>
    </source>
</evidence>
<name>A0ABX4EHN0_SEGBR</name>
<proteinExistence type="predicted"/>